<organism evidence="1 2">
    <name type="scientific">Quercus lobata</name>
    <name type="common">Valley oak</name>
    <dbReference type="NCBI Taxonomy" id="97700"/>
    <lineage>
        <taxon>Eukaryota</taxon>
        <taxon>Viridiplantae</taxon>
        <taxon>Streptophyta</taxon>
        <taxon>Embryophyta</taxon>
        <taxon>Tracheophyta</taxon>
        <taxon>Spermatophyta</taxon>
        <taxon>Magnoliopsida</taxon>
        <taxon>eudicotyledons</taxon>
        <taxon>Gunneridae</taxon>
        <taxon>Pentapetalae</taxon>
        <taxon>rosids</taxon>
        <taxon>fabids</taxon>
        <taxon>Fagales</taxon>
        <taxon>Fagaceae</taxon>
        <taxon>Quercus</taxon>
    </lineage>
</organism>
<dbReference type="Proteomes" id="UP000594261">
    <property type="component" value="Chromosome 10"/>
</dbReference>
<keyword evidence="2" id="KW-1185">Reference proteome</keyword>
<protein>
    <submittedName>
        <fullName evidence="1">Uncharacterized protein</fullName>
    </submittedName>
</protein>
<proteinExistence type="predicted"/>
<accession>A0A7N2RCR7</accession>
<sequence>MLTSEMLDNLVYLRMNSMMMEKFDTGESRNLEPIYLDKLNELHEYVDDEHFWDDDTFSGVVEKPRVKLNDMMQVSYGYVRVWLVKMSLAMRFYGLWWRLKT</sequence>
<dbReference type="EMBL" id="LRBV02000010">
    <property type="status" value="NOT_ANNOTATED_CDS"/>
    <property type="molecule type" value="Genomic_DNA"/>
</dbReference>
<name>A0A7N2RCR7_QUELO</name>
<evidence type="ECO:0000313" key="1">
    <source>
        <dbReference type="EnsemblPlants" id="QL10p062906:mrna"/>
    </source>
</evidence>
<dbReference type="Gramene" id="QL10p062906:mrna">
    <property type="protein sequence ID" value="QL10p062906:mrna"/>
    <property type="gene ID" value="QL10p062906"/>
</dbReference>
<reference evidence="1 2" key="1">
    <citation type="journal article" date="2016" name="G3 (Bethesda)">
        <title>First Draft Assembly and Annotation of the Genome of a California Endemic Oak Quercus lobata Nee (Fagaceae).</title>
        <authorList>
            <person name="Sork V.L."/>
            <person name="Fitz-Gibbon S.T."/>
            <person name="Puiu D."/>
            <person name="Crepeau M."/>
            <person name="Gugger P.F."/>
            <person name="Sherman R."/>
            <person name="Stevens K."/>
            <person name="Langley C.H."/>
            <person name="Pellegrini M."/>
            <person name="Salzberg S.L."/>
        </authorList>
    </citation>
    <scope>NUCLEOTIDE SEQUENCE [LARGE SCALE GENOMIC DNA]</scope>
    <source>
        <strain evidence="1 2">cv. SW786</strain>
    </source>
</reference>
<dbReference type="InParanoid" id="A0A7N2RCR7"/>
<dbReference type="EnsemblPlants" id="QL10p062906:mrna">
    <property type="protein sequence ID" value="QL10p062906:mrna"/>
    <property type="gene ID" value="QL10p062906"/>
</dbReference>
<reference evidence="1" key="2">
    <citation type="submission" date="2021-01" db="UniProtKB">
        <authorList>
            <consortium name="EnsemblPlants"/>
        </authorList>
    </citation>
    <scope>IDENTIFICATION</scope>
</reference>
<evidence type="ECO:0000313" key="2">
    <source>
        <dbReference type="Proteomes" id="UP000594261"/>
    </source>
</evidence>
<dbReference type="AlphaFoldDB" id="A0A7N2RCR7"/>